<name>A0A0C7NS71_DEFTU</name>
<dbReference type="CDD" id="cd13653">
    <property type="entry name" value="PBP2_phosphate_like_1"/>
    <property type="match status" value="1"/>
</dbReference>
<dbReference type="HOGENOM" id="CLU_026228_5_1_0"/>
<sequence length="274" mass="30300">MKKLLIVGFILSIIALAFSDTLVIKGSNTIFPVSQLWIEEIKTLYPDLIITLEGAGSSTGIASLFNGTADIANSSRWLKKEEITQMAKEEKYFIPIVLAYDGIAIIVNKELPLDSITIQELADIYTGKISQWNQLNPNLPNQRIVAYSRNTASGTFETFSENVLKGEKMSPNIQMLESSQAEINAVSRNKYAIAYTGIGYVTNDVKVLSVEGIMPTKLNILNSIYPISRPLYMFIDATNGYPQKGPVKQYISFGLSKRGQELVEEAGYVAAYGF</sequence>
<evidence type="ECO:0000256" key="3">
    <source>
        <dbReference type="ARBA" id="ARBA00022729"/>
    </source>
</evidence>
<dbReference type="PANTHER" id="PTHR30570">
    <property type="entry name" value="PERIPLASMIC PHOSPHATE BINDING COMPONENT OF PHOSPHATE ABC TRANSPORTER"/>
    <property type="match status" value="1"/>
</dbReference>
<gene>
    <name evidence="6" type="primary">pstS3</name>
    <name evidence="6" type="ORF">DTL3_1398</name>
</gene>
<evidence type="ECO:0000256" key="1">
    <source>
        <dbReference type="ARBA" id="ARBA00008725"/>
    </source>
</evidence>
<protein>
    <recommendedName>
        <fullName evidence="4">Phosphate-binding protein</fullName>
    </recommendedName>
</protein>
<dbReference type="RefSeq" id="WP_045088090.1">
    <property type="nucleotide sequence ID" value="NZ_LN824141.1"/>
</dbReference>
<comment type="function">
    <text evidence="4">Involved in the system for phosphate transport across the cytoplasmic membrane.</text>
</comment>
<dbReference type="Gene3D" id="3.40.190.10">
    <property type="entry name" value="Periplasmic binding protein-like II"/>
    <property type="match status" value="2"/>
</dbReference>
<comment type="similarity">
    <text evidence="1 4">Belongs to the PstS family.</text>
</comment>
<evidence type="ECO:0000259" key="5">
    <source>
        <dbReference type="Pfam" id="PF12849"/>
    </source>
</evidence>
<dbReference type="EMBL" id="LN824141">
    <property type="protein sequence ID" value="CEP78692.1"/>
    <property type="molecule type" value="Genomic_DNA"/>
</dbReference>
<dbReference type="NCBIfam" id="TIGR02136">
    <property type="entry name" value="ptsS_2"/>
    <property type="match status" value="1"/>
</dbReference>
<dbReference type="GO" id="GO:0006817">
    <property type="term" value="P:phosphate ion transport"/>
    <property type="evidence" value="ECO:0007669"/>
    <property type="project" value="UniProtKB-UniRule"/>
</dbReference>
<dbReference type="GO" id="GO:0042301">
    <property type="term" value="F:phosphate ion binding"/>
    <property type="evidence" value="ECO:0007669"/>
    <property type="project" value="UniProtKB-UniRule"/>
</dbReference>
<evidence type="ECO:0000256" key="2">
    <source>
        <dbReference type="ARBA" id="ARBA00022448"/>
    </source>
</evidence>
<dbReference type="AlphaFoldDB" id="A0A0C7NS71"/>
<evidence type="ECO:0000313" key="6">
    <source>
        <dbReference type="EMBL" id="CEP78692.1"/>
    </source>
</evidence>
<organism evidence="6 7">
    <name type="scientific">Defluviitoga tunisiensis</name>
    <dbReference type="NCBI Taxonomy" id="1006576"/>
    <lineage>
        <taxon>Bacteria</taxon>
        <taxon>Thermotogati</taxon>
        <taxon>Thermotogota</taxon>
        <taxon>Thermotogae</taxon>
        <taxon>Petrotogales</taxon>
        <taxon>Petrotogaceae</taxon>
        <taxon>Defluviitoga</taxon>
    </lineage>
</organism>
<proteinExistence type="inferred from homology"/>
<accession>A0A0C7NS71</accession>
<keyword evidence="2 4" id="KW-0813">Transport</keyword>
<dbReference type="PANTHER" id="PTHR30570:SF1">
    <property type="entry name" value="PHOSPHATE-BINDING PROTEIN PSTS"/>
    <property type="match status" value="1"/>
</dbReference>
<dbReference type="InterPro" id="IPR011862">
    <property type="entry name" value="Phos-bd"/>
</dbReference>
<reference evidence="7" key="1">
    <citation type="submission" date="2014-11" db="EMBL/GenBank/DDBJ databases">
        <authorList>
            <person name="Wibberg D."/>
        </authorList>
    </citation>
    <scope>NUCLEOTIDE SEQUENCE [LARGE SCALE GENOMIC DNA]</scope>
    <source>
        <strain evidence="7">L3</strain>
    </source>
</reference>
<dbReference type="PATRIC" id="fig|1006576.9.peg.1395"/>
<dbReference type="InterPro" id="IPR050811">
    <property type="entry name" value="Phosphate_ABC_transporter"/>
</dbReference>
<evidence type="ECO:0000313" key="7">
    <source>
        <dbReference type="Proteomes" id="UP000032809"/>
    </source>
</evidence>
<evidence type="ECO:0000256" key="4">
    <source>
        <dbReference type="RuleBase" id="RU367119"/>
    </source>
</evidence>
<dbReference type="SUPFAM" id="SSF53850">
    <property type="entry name" value="Periplasmic binding protein-like II"/>
    <property type="match status" value="1"/>
</dbReference>
<feature type="domain" description="PBP" evidence="5">
    <location>
        <begin position="20"/>
        <end position="257"/>
    </location>
</feature>
<keyword evidence="4" id="KW-0592">Phosphate transport</keyword>
<dbReference type="InterPro" id="IPR024370">
    <property type="entry name" value="PBP_domain"/>
</dbReference>
<dbReference type="STRING" id="1006576.DTL3_1398"/>
<keyword evidence="3" id="KW-0732">Signal</keyword>
<dbReference type="KEGG" id="dtn:DTL3_1398"/>
<dbReference type="Proteomes" id="UP000032809">
    <property type="component" value="Chromosome I"/>
</dbReference>
<dbReference type="Pfam" id="PF12849">
    <property type="entry name" value="PBP_like_2"/>
    <property type="match status" value="1"/>
</dbReference>
<keyword evidence="7" id="KW-1185">Reference proteome</keyword>
<dbReference type="OrthoDB" id="9790048at2"/>